<name>A0AAV3R6R2_LITER</name>
<keyword evidence="3" id="KW-1185">Reference proteome</keyword>
<feature type="transmembrane region" description="Helical" evidence="1">
    <location>
        <begin position="138"/>
        <end position="155"/>
    </location>
</feature>
<accession>A0AAV3R6R2</accession>
<dbReference type="EMBL" id="BAABME010041225">
    <property type="protein sequence ID" value="GAA0172069.1"/>
    <property type="molecule type" value="Genomic_DNA"/>
</dbReference>
<gene>
    <name evidence="2" type="ORF">LIER_43918</name>
</gene>
<evidence type="ECO:0000313" key="2">
    <source>
        <dbReference type="EMBL" id="GAA0172069.1"/>
    </source>
</evidence>
<keyword evidence="1" id="KW-0812">Transmembrane</keyword>
<comment type="caution">
    <text evidence="2">The sequence shown here is derived from an EMBL/GenBank/DDBJ whole genome shotgun (WGS) entry which is preliminary data.</text>
</comment>
<reference evidence="2 3" key="1">
    <citation type="submission" date="2024-01" db="EMBL/GenBank/DDBJ databases">
        <title>The complete chloroplast genome sequence of Lithospermum erythrorhizon: insights into the phylogenetic relationship among Boraginaceae species and the maternal lineages of purple gromwells.</title>
        <authorList>
            <person name="Okada T."/>
            <person name="Watanabe K."/>
        </authorList>
    </citation>
    <scope>NUCLEOTIDE SEQUENCE [LARGE SCALE GENOMIC DNA]</scope>
</reference>
<dbReference type="Proteomes" id="UP001454036">
    <property type="component" value="Unassembled WGS sequence"/>
</dbReference>
<keyword evidence="1" id="KW-0472">Membrane</keyword>
<protein>
    <submittedName>
        <fullName evidence="2">Uncharacterized protein</fullName>
    </submittedName>
</protein>
<evidence type="ECO:0000256" key="1">
    <source>
        <dbReference type="SAM" id="Phobius"/>
    </source>
</evidence>
<evidence type="ECO:0000313" key="3">
    <source>
        <dbReference type="Proteomes" id="UP001454036"/>
    </source>
</evidence>
<proteinExistence type="predicted"/>
<keyword evidence="1" id="KW-1133">Transmembrane helix</keyword>
<sequence>MLEVKSTSSYGHWKPVGAFLEQTLRSKLRAMGTLRLLPTTLALRTVQRHAAASRSARSLIRVQHGVTGGLPTVRLSNPLSTFAHTPSLSVSFGHFGARFGTMGMGVVEGGIGSGFGQVSHAETIGNTMRLKEIKRAKMMVVMLFLVVMFCCNTSIRL</sequence>
<organism evidence="2 3">
    <name type="scientific">Lithospermum erythrorhizon</name>
    <name type="common">Purple gromwell</name>
    <name type="synonym">Lithospermum officinale var. erythrorhizon</name>
    <dbReference type="NCBI Taxonomy" id="34254"/>
    <lineage>
        <taxon>Eukaryota</taxon>
        <taxon>Viridiplantae</taxon>
        <taxon>Streptophyta</taxon>
        <taxon>Embryophyta</taxon>
        <taxon>Tracheophyta</taxon>
        <taxon>Spermatophyta</taxon>
        <taxon>Magnoliopsida</taxon>
        <taxon>eudicotyledons</taxon>
        <taxon>Gunneridae</taxon>
        <taxon>Pentapetalae</taxon>
        <taxon>asterids</taxon>
        <taxon>lamiids</taxon>
        <taxon>Boraginales</taxon>
        <taxon>Boraginaceae</taxon>
        <taxon>Boraginoideae</taxon>
        <taxon>Lithospermeae</taxon>
        <taxon>Lithospermum</taxon>
    </lineage>
</organism>
<dbReference type="AlphaFoldDB" id="A0AAV3R6R2"/>